<dbReference type="InterPro" id="IPR003439">
    <property type="entry name" value="ABC_transporter-like_ATP-bd"/>
</dbReference>
<evidence type="ECO:0000313" key="6">
    <source>
        <dbReference type="Proteomes" id="UP000035514"/>
    </source>
</evidence>
<dbReference type="GO" id="GO:0016887">
    <property type="term" value="F:ATP hydrolysis activity"/>
    <property type="evidence" value="ECO:0007669"/>
    <property type="project" value="InterPro"/>
</dbReference>
<dbReference type="InterPro" id="IPR017871">
    <property type="entry name" value="ABC_transporter-like_CS"/>
</dbReference>
<gene>
    <name evidence="5" type="ORF">AA20_05625</name>
</gene>
<dbReference type="GO" id="GO:0022857">
    <property type="term" value="F:transmembrane transporter activity"/>
    <property type="evidence" value="ECO:0007669"/>
    <property type="project" value="TreeGrafter"/>
</dbReference>
<protein>
    <submittedName>
        <fullName evidence="5">ABC transporter ATP-binding protein</fullName>
    </submittedName>
</protein>
<comment type="caution">
    <text evidence="5">The sequence shown here is derived from an EMBL/GenBank/DDBJ whole genome shotgun (WGS) entry which is preliminary data.</text>
</comment>
<dbReference type="GO" id="GO:0005886">
    <property type="term" value="C:plasma membrane"/>
    <property type="evidence" value="ECO:0007669"/>
    <property type="project" value="TreeGrafter"/>
</dbReference>
<dbReference type="PROSITE" id="PS00211">
    <property type="entry name" value="ABC_TRANSPORTER_1"/>
    <property type="match status" value="1"/>
</dbReference>
<evidence type="ECO:0000259" key="4">
    <source>
        <dbReference type="PROSITE" id="PS50893"/>
    </source>
</evidence>
<accession>A0A0G9K1S8</accession>
<dbReference type="PANTHER" id="PTHR24220:SF86">
    <property type="entry name" value="ABC TRANSPORTER ABCH.1"/>
    <property type="match status" value="1"/>
</dbReference>
<dbReference type="PANTHER" id="PTHR24220">
    <property type="entry name" value="IMPORT ATP-BINDING PROTEIN"/>
    <property type="match status" value="1"/>
</dbReference>
<dbReference type="RefSeq" id="WP_046995343.1">
    <property type="nucleotide sequence ID" value="NZ_JAIQ01000084.1"/>
</dbReference>
<dbReference type="PROSITE" id="PS50893">
    <property type="entry name" value="ABC_TRANSPORTER_2"/>
    <property type="match status" value="1"/>
</dbReference>
<dbReference type="CDD" id="cd03255">
    <property type="entry name" value="ABC_MJ0796_LolCDE_FtsE"/>
    <property type="match status" value="1"/>
</dbReference>
<keyword evidence="3 5" id="KW-0067">ATP-binding</keyword>
<dbReference type="GO" id="GO:0005524">
    <property type="term" value="F:ATP binding"/>
    <property type="evidence" value="ECO:0007669"/>
    <property type="project" value="UniProtKB-KW"/>
</dbReference>
<dbReference type="SMART" id="SM00382">
    <property type="entry name" value="AAA"/>
    <property type="match status" value="1"/>
</dbReference>
<feature type="domain" description="ABC transporter" evidence="4">
    <location>
        <begin position="2"/>
        <end position="207"/>
    </location>
</feature>
<dbReference type="InterPro" id="IPR015854">
    <property type="entry name" value="ABC_transpr_LolD-like"/>
</dbReference>
<name>A0A0G9K1S8_9BACT</name>
<dbReference type="Pfam" id="PF00005">
    <property type="entry name" value="ABC_tran"/>
    <property type="match status" value="1"/>
</dbReference>
<dbReference type="InterPro" id="IPR003593">
    <property type="entry name" value="AAA+_ATPase"/>
</dbReference>
<dbReference type="EMBL" id="JAIQ01000084">
    <property type="protein sequence ID" value="KLE00436.1"/>
    <property type="molecule type" value="Genomic_DNA"/>
</dbReference>
<organism evidence="5 6">
    <name type="scientific">Aliarcobacter butzleri L348</name>
    <dbReference type="NCBI Taxonomy" id="1447256"/>
    <lineage>
        <taxon>Bacteria</taxon>
        <taxon>Pseudomonadati</taxon>
        <taxon>Campylobacterota</taxon>
        <taxon>Epsilonproteobacteria</taxon>
        <taxon>Campylobacterales</taxon>
        <taxon>Arcobacteraceae</taxon>
        <taxon>Aliarcobacter</taxon>
    </lineage>
</organism>
<evidence type="ECO:0000256" key="3">
    <source>
        <dbReference type="ARBA" id="ARBA00022840"/>
    </source>
</evidence>
<dbReference type="InterPro" id="IPR017911">
    <property type="entry name" value="MacB-like_ATP-bd"/>
</dbReference>
<evidence type="ECO:0000313" key="5">
    <source>
        <dbReference type="EMBL" id="KLE00436.1"/>
    </source>
</evidence>
<dbReference type="PATRIC" id="fig|1447256.3.peg.1094"/>
<dbReference type="Proteomes" id="UP000035514">
    <property type="component" value="Unassembled WGS sequence"/>
</dbReference>
<keyword evidence="1" id="KW-0813">Transport</keyword>
<dbReference type="AlphaFoldDB" id="A0A0G9K1S8"/>
<sequence length="207" mass="23509">MIKAVHLTHYYNKDLALENINLQINKGEFICLVGESGSGKSTLLSLLSTLLKQTSGRLFFEGKNYKDIEDIDSFRRTNIGFIFQFHYLINYLTVKENIKLAKEKATHEEIYNLLKILKIENLIDKYPNEISGGQKQRVAIARALINRPKVIIADEPTGNLDSKNSLNVFEIFKKLSESGTTIIVATHDKDLAKFANKIYEVKDGKIS</sequence>
<evidence type="ECO:0000256" key="2">
    <source>
        <dbReference type="ARBA" id="ARBA00022741"/>
    </source>
</evidence>
<dbReference type="Gene3D" id="3.40.50.300">
    <property type="entry name" value="P-loop containing nucleotide triphosphate hydrolases"/>
    <property type="match status" value="1"/>
</dbReference>
<reference evidence="5 6" key="1">
    <citation type="submission" date="2014-01" db="EMBL/GenBank/DDBJ databases">
        <title>Development of a Comparative Genomic Fingerprinting Assay for High Resolution Genotyping of Arcobacter butzleri.</title>
        <authorList>
            <person name="Webb A.L."/>
            <person name="Inglis G.D."/>
            <person name="Kruczkiewicz P."/>
            <person name="Selinger L.B."/>
            <person name="Taboada E.N."/>
        </authorList>
    </citation>
    <scope>NUCLEOTIDE SEQUENCE [LARGE SCALE GENOMIC DNA]</scope>
    <source>
        <strain evidence="5 6">L348</strain>
    </source>
</reference>
<dbReference type="SUPFAM" id="SSF52540">
    <property type="entry name" value="P-loop containing nucleoside triphosphate hydrolases"/>
    <property type="match status" value="1"/>
</dbReference>
<evidence type="ECO:0000256" key="1">
    <source>
        <dbReference type="ARBA" id="ARBA00022448"/>
    </source>
</evidence>
<dbReference type="InterPro" id="IPR027417">
    <property type="entry name" value="P-loop_NTPase"/>
</dbReference>
<proteinExistence type="predicted"/>
<keyword evidence="2" id="KW-0547">Nucleotide-binding</keyword>